<dbReference type="InterPro" id="IPR000873">
    <property type="entry name" value="AMP-dep_synth/lig_dom"/>
</dbReference>
<evidence type="ECO:0000259" key="2">
    <source>
        <dbReference type="Pfam" id="PF13193"/>
    </source>
</evidence>
<organism evidence="3 4">
    <name type="scientific">Variovorax defluvii</name>
    <dbReference type="NCBI Taxonomy" id="913761"/>
    <lineage>
        <taxon>Bacteria</taxon>
        <taxon>Pseudomonadati</taxon>
        <taxon>Pseudomonadota</taxon>
        <taxon>Betaproteobacteria</taxon>
        <taxon>Burkholderiales</taxon>
        <taxon>Comamonadaceae</taxon>
        <taxon>Variovorax</taxon>
    </lineage>
</organism>
<dbReference type="GO" id="GO:0016874">
    <property type="term" value="F:ligase activity"/>
    <property type="evidence" value="ECO:0007669"/>
    <property type="project" value="UniProtKB-KW"/>
</dbReference>
<dbReference type="Pfam" id="PF00501">
    <property type="entry name" value="AMP-binding"/>
    <property type="match status" value="1"/>
</dbReference>
<dbReference type="InterPro" id="IPR025110">
    <property type="entry name" value="AMP-bd_C"/>
</dbReference>
<dbReference type="Gene3D" id="3.30.300.30">
    <property type="match status" value="1"/>
</dbReference>
<comment type="caution">
    <text evidence="3">The sequence shown here is derived from an EMBL/GenBank/DDBJ whole genome shotgun (WGS) entry which is preliminary data.</text>
</comment>
<dbReference type="InterPro" id="IPR045851">
    <property type="entry name" value="AMP-bd_C_sf"/>
</dbReference>
<evidence type="ECO:0000313" key="3">
    <source>
        <dbReference type="EMBL" id="GAA4342282.1"/>
    </source>
</evidence>
<dbReference type="RefSeq" id="WP_345538064.1">
    <property type="nucleotide sequence ID" value="NZ_BAABGJ010000020.1"/>
</dbReference>
<dbReference type="PROSITE" id="PS00455">
    <property type="entry name" value="AMP_BINDING"/>
    <property type="match status" value="1"/>
</dbReference>
<protein>
    <submittedName>
        <fullName evidence="3">Pyochelin biosynthesis salicyl-AMP ligase PchD</fullName>
    </submittedName>
</protein>
<proteinExistence type="predicted"/>
<dbReference type="InterPro" id="IPR042099">
    <property type="entry name" value="ANL_N_sf"/>
</dbReference>
<dbReference type="Pfam" id="PF13193">
    <property type="entry name" value="AMP-binding_C"/>
    <property type="match status" value="1"/>
</dbReference>
<keyword evidence="3" id="KW-0436">Ligase</keyword>
<dbReference type="EMBL" id="BAABGJ010000020">
    <property type="protein sequence ID" value="GAA4342282.1"/>
    <property type="molecule type" value="Genomic_DNA"/>
</dbReference>
<dbReference type="Gene3D" id="3.40.50.12780">
    <property type="entry name" value="N-terminal domain of ligase-like"/>
    <property type="match status" value="1"/>
</dbReference>
<sequence length="554" mass="60116">MSGIETRPRLPLPGVVYTPAAQADRYLREGAWRPTTIGNALQQVARENPQRAAYVCEDRRISFAEVDEKSSRLAAGLRVLGLRPGDRAIFQMGTGIETALALFGCFKAGVLPVCTIPQYRSVEISALAQATQPSAFFVQADVSPNFDQVGFAAEMADAHHMPHLLVGGGDTGSPGRSIESLIAHHPSELPQEEWNYCDVAALQLSGGSTGVPKVIPRYHGEYLAHTKAWCDHFGCEEGDVGIWALPMLHNAGMMFSVLRSVLYGATTVLMPKWDVARFFALLERERVQHAFTIGPHAPSIAGYPGAANHDLSALQLTLTLIGAEPIERGTARPATNMYGITEGLVLAGAPQFPPAIRHGSIGTVCWEHDEVRVLEPGTETEVPFGEPGELCFRGPSSLRGYYGAPEVTAASLTSDGFFRTADMVRASREGPLTLYHFEGRMRDNINRGGEKFGTEDIELLLARHPQIADGKVVAMPDPIYGEKACAYLIPRNGAALPSVPELAAFLISHGLAKYKCPERIELVTTFPITRVGKLDRQQMRQAIAEKLAGEARGR</sequence>
<feature type="domain" description="AMP-dependent synthetase/ligase" evidence="1">
    <location>
        <begin position="42"/>
        <end position="402"/>
    </location>
</feature>
<dbReference type="InterPro" id="IPR050237">
    <property type="entry name" value="ATP-dep_AMP-bd_enzyme"/>
</dbReference>
<name>A0ABP8HPL5_9BURK</name>
<evidence type="ECO:0000259" key="1">
    <source>
        <dbReference type="Pfam" id="PF00501"/>
    </source>
</evidence>
<dbReference type="PANTHER" id="PTHR43767:SF12">
    <property type="entry name" value="AMP-DEPENDENT SYNTHETASE AND LIGASE"/>
    <property type="match status" value="1"/>
</dbReference>
<dbReference type="PANTHER" id="PTHR43767">
    <property type="entry name" value="LONG-CHAIN-FATTY-ACID--COA LIGASE"/>
    <property type="match status" value="1"/>
</dbReference>
<gene>
    <name evidence="3" type="primary">pchD</name>
    <name evidence="3" type="ORF">GCM10023165_23890</name>
</gene>
<dbReference type="Proteomes" id="UP001500975">
    <property type="component" value="Unassembled WGS sequence"/>
</dbReference>
<accession>A0ABP8HPL5</accession>
<evidence type="ECO:0000313" key="4">
    <source>
        <dbReference type="Proteomes" id="UP001500975"/>
    </source>
</evidence>
<feature type="domain" description="AMP-binding enzyme C-terminal" evidence="2">
    <location>
        <begin position="457"/>
        <end position="533"/>
    </location>
</feature>
<keyword evidence="4" id="KW-1185">Reference proteome</keyword>
<reference evidence="4" key="1">
    <citation type="journal article" date="2019" name="Int. J. Syst. Evol. Microbiol.">
        <title>The Global Catalogue of Microorganisms (GCM) 10K type strain sequencing project: providing services to taxonomists for standard genome sequencing and annotation.</title>
        <authorList>
            <consortium name="The Broad Institute Genomics Platform"/>
            <consortium name="The Broad Institute Genome Sequencing Center for Infectious Disease"/>
            <person name="Wu L."/>
            <person name="Ma J."/>
        </authorList>
    </citation>
    <scope>NUCLEOTIDE SEQUENCE [LARGE SCALE GENOMIC DNA]</scope>
    <source>
        <strain evidence="4">JCM 17804</strain>
    </source>
</reference>
<dbReference type="SUPFAM" id="SSF56801">
    <property type="entry name" value="Acetyl-CoA synthetase-like"/>
    <property type="match status" value="1"/>
</dbReference>
<dbReference type="InterPro" id="IPR020845">
    <property type="entry name" value="AMP-binding_CS"/>
</dbReference>